<dbReference type="Pfam" id="PF04389">
    <property type="entry name" value="Peptidase_M28"/>
    <property type="match status" value="1"/>
</dbReference>
<evidence type="ECO:0000313" key="5">
    <source>
        <dbReference type="EMBL" id="OAD91914.1"/>
    </source>
</evidence>
<dbReference type="NCBIfam" id="TIGR04183">
    <property type="entry name" value="Por_Secre_tail"/>
    <property type="match status" value="1"/>
</dbReference>
<dbReference type="AlphaFoldDB" id="A0A1A9LG76"/>
<feature type="chain" id="PRO_5008392239" description="Leucyl aminopeptidase" evidence="2">
    <location>
        <begin position="22"/>
        <end position="388"/>
    </location>
</feature>
<sequence length="388" mass="42647">MNSFPKLAVLLCLFTFLSTNSQVYNPYYDGIVQNVSASNLLDDLETLVDFGVKEPGSSEIEDAKDWIIQRYQSLGYTAIETQDFNVSGQTTSNIIITKTGSVYPNTFLIIDGHYDTINGPGANDNGSGTVLILELARLLKDVDTEYSIKFIHFSGEEEGLIGSDYYVTHTVNPQNLDIKLVLNIDEVGGVAGMNNNTIVCERDEDSPPSSNNAPSAQATQEMANCFGLYSNLQTQISNAYASDYIPFENNGEVITGLYEANESPYPHSPNDIIENMDPEYVFEVTKGALGSALHFAVAREPLGVSENSFASTIVFYPNPSNGKFTIDLNSFPEENIELTVFDVLGKIVYKTTLKNENNTLDLSFLQAGIYEGVFKNGENLVTKKIVLN</sequence>
<dbReference type="PANTHER" id="PTHR12147">
    <property type="entry name" value="METALLOPEPTIDASE M28 FAMILY MEMBER"/>
    <property type="match status" value="1"/>
</dbReference>
<dbReference type="InterPro" id="IPR045175">
    <property type="entry name" value="M28_fam"/>
</dbReference>
<reference evidence="5 6" key="1">
    <citation type="submission" date="2016-05" db="EMBL/GenBank/DDBJ databases">
        <title>Genome sequencing of Vitellibacter soesokkakensis RSSK-12.</title>
        <authorList>
            <person name="Thevarajoo S."/>
            <person name="Selvaratnam C."/>
            <person name="Goh K.M."/>
            <person name="Chan K.-G."/>
            <person name="Chong C.S."/>
        </authorList>
    </citation>
    <scope>NUCLEOTIDE SEQUENCE [LARGE SCALE GENOMIC DNA]</scope>
    <source>
        <strain evidence="5 6">RSSK-12</strain>
    </source>
</reference>
<dbReference type="Gene3D" id="3.40.630.10">
    <property type="entry name" value="Zn peptidases"/>
    <property type="match status" value="1"/>
</dbReference>
<feature type="domain" description="Secretion system C-terminal sorting" evidence="4">
    <location>
        <begin position="316"/>
        <end position="386"/>
    </location>
</feature>
<feature type="domain" description="Peptidase M28" evidence="3">
    <location>
        <begin position="93"/>
        <end position="284"/>
    </location>
</feature>
<evidence type="ECO:0000259" key="4">
    <source>
        <dbReference type="Pfam" id="PF18962"/>
    </source>
</evidence>
<protein>
    <recommendedName>
        <fullName evidence="7">Leucyl aminopeptidase</fullName>
    </recommendedName>
</protein>
<keyword evidence="6" id="KW-1185">Reference proteome</keyword>
<dbReference type="Proteomes" id="UP000077552">
    <property type="component" value="Unassembled WGS sequence"/>
</dbReference>
<dbReference type="InterPro" id="IPR026444">
    <property type="entry name" value="Secre_tail"/>
</dbReference>
<dbReference type="SUPFAM" id="SSF53187">
    <property type="entry name" value="Zn-dependent exopeptidases"/>
    <property type="match status" value="1"/>
</dbReference>
<dbReference type="OrthoDB" id="1521787at2"/>
<dbReference type="Pfam" id="PF18962">
    <property type="entry name" value="Por_Secre_tail"/>
    <property type="match status" value="1"/>
</dbReference>
<evidence type="ECO:0000256" key="1">
    <source>
        <dbReference type="ARBA" id="ARBA00022729"/>
    </source>
</evidence>
<dbReference type="GO" id="GO:0006508">
    <property type="term" value="P:proteolysis"/>
    <property type="evidence" value="ECO:0007669"/>
    <property type="project" value="InterPro"/>
</dbReference>
<evidence type="ECO:0000313" key="6">
    <source>
        <dbReference type="Proteomes" id="UP000077552"/>
    </source>
</evidence>
<dbReference type="RefSeq" id="WP_068761317.1">
    <property type="nucleotide sequence ID" value="NZ_LXIE01000008.1"/>
</dbReference>
<feature type="signal peptide" evidence="2">
    <location>
        <begin position="1"/>
        <end position="21"/>
    </location>
</feature>
<accession>A0A1A9LG76</accession>
<organism evidence="5 6">
    <name type="scientific">Aequorivita soesokkakensis</name>
    <dbReference type="NCBI Taxonomy" id="1385699"/>
    <lineage>
        <taxon>Bacteria</taxon>
        <taxon>Pseudomonadati</taxon>
        <taxon>Bacteroidota</taxon>
        <taxon>Flavobacteriia</taxon>
        <taxon>Flavobacteriales</taxon>
        <taxon>Flavobacteriaceae</taxon>
        <taxon>Aequorivita</taxon>
    </lineage>
</organism>
<dbReference type="EMBL" id="LXIE01000008">
    <property type="protein sequence ID" value="OAD91914.1"/>
    <property type="molecule type" value="Genomic_DNA"/>
</dbReference>
<evidence type="ECO:0000256" key="2">
    <source>
        <dbReference type="SAM" id="SignalP"/>
    </source>
</evidence>
<evidence type="ECO:0000259" key="3">
    <source>
        <dbReference type="Pfam" id="PF04389"/>
    </source>
</evidence>
<dbReference type="PANTHER" id="PTHR12147:SF26">
    <property type="entry name" value="PEPTIDASE M28 DOMAIN-CONTAINING PROTEIN"/>
    <property type="match status" value="1"/>
</dbReference>
<dbReference type="STRING" id="1385699.A7A78_10505"/>
<dbReference type="GO" id="GO:0008235">
    <property type="term" value="F:metalloexopeptidase activity"/>
    <property type="evidence" value="ECO:0007669"/>
    <property type="project" value="InterPro"/>
</dbReference>
<keyword evidence="1 2" id="KW-0732">Signal</keyword>
<gene>
    <name evidence="5" type="ORF">A7A78_10505</name>
</gene>
<name>A0A1A9LG76_9FLAO</name>
<dbReference type="InterPro" id="IPR007484">
    <property type="entry name" value="Peptidase_M28"/>
</dbReference>
<evidence type="ECO:0008006" key="7">
    <source>
        <dbReference type="Google" id="ProtNLM"/>
    </source>
</evidence>
<proteinExistence type="predicted"/>
<comment type="caution">
    <text evidence="5">The sequence shown here is derived from an EMBL/GenBank/DDBJ whole genome shotgun (WGS) entry which is preliminary data.</text>
</comment>